<gene>
    <name evidence="1" type="ORF">CDAR_266241</name>
</gene>
<dbReference type="EMBL" id="BPLQ01005399">
    <property type="protein sequence ID" value="GIY14667.1"/>
    <property type="molecule type" value="Genomic_DNA"/>
</dbReference>
<proteinExistence type="predicted"/>
<sequence>MAQTRLPSLSATLLILKCPHPHNQNCLCCTELSLRENLGLEGPASTTRSPTPQLPLLLLERADLSEHTTCGIQHSPLRPPIFLLRNLRVLLSLSFRPSIAQLSSAPVTLGEGVRSVQFLPLPTVRRVFVRVHRSNP</sequence>
<protein>
    <submittedName>
        <fullName evidence="1">Uncharacterized protein</fullName>
    </submittedName>
</protein>
<dbReference type="AlphaFoldDB" id="A0AAV4R332"/>
<dbReference type="Proteomes" id="UP001054837">
    <property type="component" value="Unassembled WGS sequence"/>
</dbReference>
<evidence type="ECO:0000313" key="2">
    <source>
        <dbReference type="Proteomes" id="UP001054837"/>
    </source>
</evidence>
<keyword evidence="2" id="KW-1185">Reference proteome</keyword>
<organism evidence="1 2">
    <name type="scientific">Caerostris darwini</name>
    <dbReference type="NCBI Taxonomy" id="1538125"/>
    <lineage>
        <taxon>Eukaryota</taxon>
        <taxon>Metazoa</taxon>
        <taxon>Ecdysozoa</taxon>
        <taxon>Arthropoda</taxon>
        <taxon>Chelicerata</taxon>
        <taxon>Arachnida</taxon>
        <taxon>Araneae</taxon>
        <taxon>Araneomorphae</taxon>
        <taxon>Entelegynae</taxon>
        <taxon>Araneoidea</taxon>
        <taxon>Araneidae</taxon>
        <taxon>Caerostris</taxon>
    </lineage>
</organism>
<comment type="caution">
    <text evidence="1">The sequence shown here is derived from an EMBL/GenBank/DDBJ whole genome shotgun (WGS) entry which is preliminary data.</text>
</comment>
<reference evidence="1 2" key="1">
    <citation type="submission" date="2021-06" db="EMBL/GenBank/DDBJ databases">
        <title>Caerostris darwini draft genome.</title>
        <authorList>
            <person name="Kono N."/>
            <person name="Arakawa K."/>
        </authorList>
    </citation>
    <scope>NUCLEOTIDE SEQUENCE [LARGE SCALE GENOMIC DNA]</scope>
</reference>
<accession>A0AAV4R332</accession>
<name>A0AAV4R332_9ARAC</name>
<evidence type="ECO:0000313" key="1">
    <source>
        <dbReference type="EMBL" id="GIY14667.1"/>
    </source>
</evidence>